<gene>
    <name evidence="1" type="ORF">CVIRNUC_010530</name>
</gene>
<keyword evidence="2" id="KW-1185">Reference proteome</keyword>
<evidence type="ECO:0000313" key="1">
    <source>
        <dbReference type="EMBL" id="CAK0787312.1"/>
    </source>
</evidence>
<organism evidence="1 2">
    <name type="scientific">Coccomyxa viridis</name>
    <dbReference type="NCBI Taxonomy" id="1274662"/>
    <lineage>
        <taxon>Eukaryota</taxon>
        <taxon>Viridiplantae</taxon>
        <taxon>Chlorophyta</taxon>
        <taxon>core chlorophytes</taxon>
        <taxon>Trebouxiophyceae</taxon>
        <taxon>Trebouxiophyceae incertae sedis</taxon>
        <taxon>Coccomyxaceae</taxon>
        <taxon>Coccomyxa</taxon>
    </lineage>
</organism>
<dbReference type="EMBL" id="CAUYUE010000016">
    <property type="protein sequence ID" value="CAK0787312.1"/>
    <property type="molecule type" value="Genomic_DNA"/>
</dbReference>
<evidence type="ECO:0000313" key="2">
    <source>
        <dbReference type="Proteomes" id="UP001314263"/>
    </source>
</evidence>
<proteinExistence type="predicted"/>
<comment type="caution">
    <text evidence="1">The sequence shown here is derived from an EMBL/GenBank/DDBJ whole genome shotgun (WGS) entry which is preliminary data.</text>
</comment>
<reference evidence="1 2" key="1">
    <citation type="submission" date="2023-10" db="EMBL/GenBank/DDBJ databases">
        <authorList>
            <person name="Maclean D."/>
            <person name="Macfadyen A."/>
        </authorList>
    </citation>
    <scope>NUCLEOTIDE SEQUENCE [LARGE SCALE GENOMIC DNA]</scope>
</reference>
<sequence length="99" mass="10784">MCCGGAAVMHSCMLAPRAQSSFRRAHGVTLPIHRASMIMKAEQERGPPHGRDMCTAAKNEGCMLQAPLVRDSASPKWQAHKLSIQIHLCVTECCVIQQA</sequence>
<dbReference type="Proteomes" id="UP001314263">
    <property type="component" value="Unassembled WGS sequence"/>
</dbReference>
<dbReference type="AlphaFoldDB" id="A0AAV1IKU1"/>
<protein>
    <submittedName>
        <fullName evidence="1">Uncharacterized protein</fullName>
    </submittedName>
</protein>
<accession>A0AAV1IKU1</accession>
<name>A0AAV1IKU1_9CHLO</name>